<protein>
    <recommendedName>
        <fullName evidence="10">tRNA dimethylallyltransferase</fullName>
        <ecNumber evidence="10">2.5.1.75</ecNumber>
    </recommendedName>
    <alternativeName>
        <fullName evidence="10">Dimethylallyl diphosphate:tRNA dimethylallyltransferase</fullName>
        <shortName evidence="10">DMAPP:tRNA dimethylallyltransferase</shortName>
        <shortName evidence="10">DMATase</shortName>
    </alternativeName>
    <alternativeName>
        <fullName evidence="10">Isopentenyl-diphosphate:tRNA isopentenyltransferase</fullName>
        <shortName evidence="10">IPP transferase</shortName>
        <shortName evidence="10">IPPT</shortName>
        <shortName evidence="10">IPTase</shortName>
    </alternativeName>
</protein>
<dbReference type="PANTHER" id="PTHR11088:SF60">
    <property type="entry name" value="TRNA DIMETHYLALLYLTRANSFERASE"/>
    <property type="match status" value="1"/>
</dbReference>
<comment type="similarity">
    <text evidence="3 10 13">Belongs to the IPP transferase family.</text>
</comment>
<evidence type="ECO:0000256" key="2">
    <source>
        <dbReference type="ARBA" id="ARBA00003213"/>
    </source>
</evidence>
<comment type="caution">
    <text evidence="10">Lacks conserved residue(s) required for the propagation of feature annotation.</text>
</comment>
<evidence type="ECO:0000256" key="3">
    <source>
        <dbReference type="ARBA" id="ARBA00005842"/>
    </source>
</evidence>
<evidence type="ECO:0000256" key="7">
    <source>
        <dbReference type="ARBA" id="ARBA00022840"/>
    </source>
</evidence>
<accession>A0A292IIY4</accession>
<dbReference type="KEGG" id="mamp:MAMA39_03670"/>
<sequence length="306" mass="35833">MLQKVLAIVGPTASKKSRLALRLIRDLKLNSELISADAFQIYKELNVGTNKPSDKQLQQVKHHFINHCDINEKWSIYRFQNEAKPLLKTIHDQGQLPVVCGNSHLYVDALLKDYHLEKKDMWSDLSEQNYATWTNQALYDKLTLIDPKEASKINVNNRRRLIKAITICELNNVPKSSLDVQTTFKYNTLMIVCMPPRSLLYEWLNMRTMQMYQNGWVDEIRSLLKKYPNLMHTQAIKATGYYYLASCLVQKQTIDLEYLKQLPRNLAKRQISWCKSRYFNQAIVYDETKDSYDELKQKVANFSKAN</sequence>
<evidence type="ECO:0000256" key="11">
    <source>
        <dbReference type="RuleBase" id="RU003783"/>
    </source>
</evidence>
<dbReference type="AlphaFoldDB" id="A0A292IIY4"/>
<evidence type="ECO:0000256" key="10">
    <source>
        <dbReference type="HAMAP-Rule" id="MF_00185"/>
    </source>
</evidence>
<dbReference type="InterPro" id="IPR018022">
    <property type="entry name" value="IPT"/>
</dbReference>
<evidence type="ECO:0000256" key="8">
    <source>
        <dbReference type="ARBA" id="ARBA00022842"/>
    </source>
</evidence>
<dbReference type="InterPro" id="IPR039657">
    <property type="entry name" value="Dimethylallyltransferase"/>
</dbReference>
<dbReference type="Gene3D" id="1.10.20.140">
    <property type="match status" value="1"/>
</dbReference>
<dbReference type="HAMAP" id="MF_00185">
    <property type="entry name" value="IPP_trans"/>
    <property type="match status" value="1"/>
</dbReference>
<dbReference type="Gene3D" id="3.40.50.300">
    <property type="entry name" value="P-loop containing nucleotide triphosphate hydrolases"/>
    <property type="match status" value="1"/>
</dbReference>
<comment type="subunit">
    <text evidence="10">Monomer.</text>
</comment>
<dbReference type="GO" id="GO:0006400">
    <property type="term" value="P:tRNA modification"/>
    <property type="evidence" value="ECO:0007669"/>
    <property type="project" value="TreeGrafter"/>
</dbReference>
<feature type="site" description="Interaction with substrate tRNA" evidence="10">
    <location>
        <position position="103"/>
    </location>
</feature>
<evidence type="ECO:0000256" key="9">
    <source>
        <dbReference type="ARBA" id="ARBA00049563"/>
    </source>
</evidence>
<reference evidence="14 15" key="1">
    <citation type="journal article" date="2015" name="Clin. Infect. Dis.">
        <title>Genomic Investigations unmask Mycoplasma amphoriforme, a new respiratory pathogen.</title>
        <authorList>
            <person name="Gillespie S.H."/>
            <person name="Ling C.L."/>
            <person name="Oravcova K."/>
            <person name="Pinheiro M."/>
            <person name="Wells L."/>
            <person name="Bryant J.M."/>
            <person name="McHugh T.D."/>
            <person name="Bebear C."/>
            <person name="Webster D."/>
            <person name="Harris S.R."/>
            <person name="Seth-Smith H.M."/>
            <person name="Thomson N.R."/>
        </authorList>
    </citation>
    <scope>NUCLEOTIDE SEQUENCE [LARGE SCALE GENOMIC DNA]</scope>
    <source>
        <strain evidence="14 15">A39</strain>
    </source>
</reference>
<dbReference type="GO" id="GO:0005524">
    <property type="term" value="F:ATP binding"/>
    <property type="evidence" value="ECO:0007669"/>
    <property type="project" value="UniProtKB-UniRule"/>
</dbReference>
<evidence type="ECO:0000256" key="5">
    <source>
        <dbReference type="ARBA" id="ARBA00022694"/>
    </source>
</evidence>
<evidence type="ECO:0000313" key="15">
    <source>
        <dbReference type="Proteomes" id="UP000261764"/>
    </source>
</evidence>
<dbReference type="EC" id="2.5.1.75" evidence="10"/>
<comment type="cofactor">
    <cofactor evidence="1 10">
        <name>Mg(2+)</name>
        <dbReference type="ChEBI" id="CHEBI:18420"/>
    </cofactor>
</comment>
<evidence type="ECO:0000313" key="14">
    <source>
        <dbReference type="EMBL" id="CDN40487.1"/>
    </source>
</evidence>
<comment type="function">
    <text evidence="2 10 12">Catalyzes the transfer of a dimethylallyl group onto the adenine at position 37 in tRNAs that read codons beginning with uridine, leading to the formation of N6-(dimethylallyl)adenosine (i(6)A).</text>
</comment>
<dbReference type="RefSeq" id="WP_343251833.1">
    <property type="nucleotide sequence ID" value="NZ_HG937516.1"/>
</dbReference>
<dbReference type="EMBL" id="HG937516">
    <property type="protein sequence ID" value="CDN40487.1"/>
    <property type="molecule type" value="Genomic_DNA"/>
</dbReference>
<organism evidence="14 15">
    <name type="scientific">Mycoplasma amphoriforme A39</name>
    <dbReference type="NCBI Taxonomy" id="572419"/>
    <lineage>
        <taxon>Bacteria</taxon>
        <taxon>Bacillati</taxon>
        <taxon>Mycoplasmatota</taxon>
        <taxon>Mollicutes</taxon>
        <taxon>Mycoplasmataceae</taxon>
        <taxon>Mycoplasma</taxon>
    </lineage>
</organism>
<evidence type="ECO:0000256" key="12">
    <source>
        <dbReference type="RuleBase" id="RU003784"/>
    </source>
</evidence>
<dbReference type="PANTHER" id="PTHR11088">
    <property type="entry name" value="TRNA DIMETHYLALLYLTRANSFERASE"/>
    <property type="match status" value="1"/>
</dbReference>
<proteinExistence type="inferred from homology"/>
<dbReference type="NCBIfam" id="TIGR00174">
    <property type="entry name" value="miaA"/>
    <property type="match status" value="1"/>
</dbReference>
<evidence type="ECO:0000256" key="4">
    <source>
        <dbReference type="ARBA" id="ARBA00022679"/>
    </source>
</evidence>
<keyword evidence="7 10" id="KW-0067">ATP-binding</keyword>
<keyword evidence="15" id="KW-1185">Reference proteome</keyword>
<keyword evidence="6 10" id="KW-0547">Nucleotide-binding</keyword>
<evidence type="ECO:0000256" key="1">
    <source>
        <dbReference type="ARBA" id="ARBA00001946"/>
    </source>
</evidence>
<dbReference type="GO" id="GO:0052381">
    <property type="term" value="F:tRNA dimethylallyltransferase activity"/>
    <property type="evidence" value="ECO:0007669"/>
    <property type="project" value="UniProtKB-UniRule"/>
</dbReference>
<gene>
    <name evidence="10" type="primary">miaA</name>
    <name evidence="14" type="ORF">MAMA39_03670</name>
</gene>
<comment type="catalytic activity">
    <reaction evidence="9 10 11">
        <text>adenosine(37) in tRNA + dimethylallyl diphosphate = N(6)-dimethylallyladenosine(37) in tRNA + diphosphate</text>
        <dbReference type="Rhea" id="RHEA:26482"/>
        <dbReference type="Rhea" id="RHEA-COMP:10162"/>
        <dbReference type="Rhea" id="RHEA-COMP:10375"/>
        <dbReference type="ChEBI" id="CHEBI:33019"/>
        <dbReference type="ChEBI" id="CHEBI:57623"/>
        <dbReference type="ChEBI" id="CHEBI:74411"/>
        <dbReference type="ChEBI" id="CHEBI:74415"/>
        <dbReference type="EC" id="2.5.1.75"/>
    </reaction>
</comment>
<dbReference type="Pfam" id="PF01715">
    <property type="entry name" value="IPPT"/>
    <property type="match status" value="1"/>
</dbReference>
<dbReference type="SUPFAM" id="SSF52540">
    <property type="entry name" value="P-loop containing nucleoside triphosphate hydrolases"/>
    <property type="match status" value="1"/>
</dbReference>
<name>A0A292IIY4_9MOLU</name>
<keyword evidence="8 10" id="KW-0460">Magnesium</keyword>
<evidence type="ECO:0000256" key="13">
    <source>
        <dbReference type="RuleBase" id="RU003785"/>
    </source>
</evidence>
<dbReference type="Proteomes" id="UP000261764">
    <property type="component" value="Chromosome I"/>
</dbReference>
<dbReference type="InterPro" id="IPR027417">
    <property type="entry name" value="P-loop_NTPase"/>
</dbReference>
<evidence type="ECO:0000256" key="6">
    <source>
        <dbReference type="ARBA" id="ARBA00022741"/>
    </source>
</evidence>
<keyword evidence="5 10" id="KW-0819">tRNA processing</keyword>
<feature type="binding site" evidence="10">
    <location>
        <begin position="10"/>
        <end position="17"/>
    </location>
    <ligand>
        <name>ATP</name>
        <dbReference type="ChEBI" id="CHEBI:30616"/>
    </ligand>
</feature>
<keyword evidence="4 10" id="KW-0808">Transferase</keyword>